<evidence type="ECO:0000256" key="5">
    <source>
        <dbReference type="SAM" id="Phobius"/>
    </source>
</evidence>
<evidence type="ECO:0000256" key="1">
    <source>
        <dbReference type="ARBA" id="ARBA00004141"/>
    </source>
</evidence>
<feature type="transmembrane region" description="Helical" evidence="5">
    <location>
        <begin position="151"/>
        <end position="170"/>
    </location>
</feature>
<dbReference type="PANTHER" id="PTHR23294:SF59">
    <property type="entry name" value="UNC93-LIKE PROTEIN C922.05C"/>
    <property type="match status" value="1"/>
</dbReference>
<reference evidence="6 7" key="1">
    <citation type="submission" date="2024-11" db="EMBL/GenBank/DDBJ databases">
        <title>Chromosome-level genome assembly of Eucalyptus globulus Labill. provides insights into its genome evolution.</title>
        <authorList>
            <person name="Li X."/>
        </authorList>
    </citation>
    <scope>NUCLEOTIDE SEQUENCE [LARGE SCALE GENOMIC DNA]</scope>
    <source>
        <strain evidence="6">CL2024</strain>
        <tissue evidence="6">Fresh tender leaves</tissue>
    </source>
</reference>
<feature type="transmembrane region" description="Helical" evidence="5">
    <location>
        <begin position="29"/>
        <end position="49"/>
    </location>
</feature>
<comment type="subcellular location">
    <subcellularLocation>
        <location evidence="1">Membrane</location>
        <topology evidence="1">Multi-pass membrane protein</topology>
    </subcellularLocation>
</comment>
<keyword evidence="2 5" id="KW-0812">Transmembrane</keyword>
<evidence type="ECO:0000256" key="2">
    <source>
        <dbReference type="ARBA" id="ARBA00022692"/>
    </source>
</evidence>
<organism evidence="6 7">
    <name type="scientific">Eucalyptus globulus</name>
    <name type="common">Tasmanian blue gum</name>
    <dbReference type="NCBI Taxonomy" id="34317"/>
    <lineage>
        <taxon>Eukaryota</taxon>
        <taxon>Viridiplantae</taxon>
        <taxon>Streptophyta</taxon>
        <taxon>Embryophyta</taxon>
        <taxon>Tracheophyta</taxon>
        <taxon>Spermatophyta</taxon>
        <taxon>Magnoliopsida</taxon>
        <taxon>eudicotyledons</taxon>
        <taxon>Gunneridae</taxon>
        <taxon>Pentapetalae</taxon>
        <taxon>rosids</taxon>
        <taxon>malvids</taxon>
        <taxon>Myrtales</taxon>
        <taxon>Myrtaceae</taxon>
        <taxon>Myrtoideae</taxon>
        <taxon>Eucalypteae</taxon>
        <taxon>Eucalyptus</taxon>
    </lineage>
</organism>
<evidence type="ECO:0000256" key="4">
    <source>
        <dbReference type="ARBA" id="ARBA00023136"/>
    </source>
</evidence>
<dbReference type="GO" id="GO:0016020">
    <property type="term" value="C:membrane"/>
    <property type="evidence" value="ECO:0007669"/>
    <property type="project" value="UniProtKB-SubCell"/>
</dbReference>
<sequence>MFSMGGVVGGFIPFILNYNRTEAVSVTTATYIAFMCFMIVGALLSLAILPRSKVIRNDGTSCTNIEYSSVSTEATEILKLFLNWKMLLIVSAAWVSNFFYSYQFTNVNGALFNLRTRGLNNVFYWVAQILGSIGIGYVLDFSFPSQKMRGYVGIAIVALLGTVIWGGSLAS</sequence>
<dbReference type="Proteomes" id="UP001634007">
    <property type="component" value="Unassembled WGS sequence"/>
</dbReference>
<dbReference type="InterPro" id="IPR051617">
    <property type="entry name" value="UNC-93-like_regulator"/>
</dbReference>
<keyword evidence="7" id="KW-1185">Reference proteome</keyword>
<keyword evidence="3 5" id="KW-1133">Transmembrane helix</keyword>
<accession>A0ABD3IIP0</accession>
<evidence type="ECO:0000313" key="7">
    <source>
        <dbReference type="Proteomes" id="UP001634007"/>
    </source>
</evidence>
<dbReference type="InterPro" id="IPR036259">
    <property type="entry name" value="MFS_trans_sf"/>
</dbReference>
<proteinExistence type="predicted"/>
<feature type="transmembrane region" description="Helical" evidence="5">
    <location>
        <begin position="122"/>
        <end position="139"/>
    </location>
</feature>
<evidence type="ECO:0000313" key="6">
    <source>
        <dbReference type="EMBL" id="KAL3714820.1"/>
    </source>
</evidence>
<protein>
    <submittedName>
        <fullName evidence="6">Uncharacterized protein</fullName>
    </submittedName>
</protein>
<dbReference type="EMBL" id="JBJKBG010000011">
    <property type="protein sequence ID" value="KAL3714820.1"/>
    <property type="molecule type" value="Genomic_DNA"/>
</dbReference>
<feature type="transmembrane region" description="Helical" evidence="5">
    <location>
        <begin position="86"/>
        <end position="102"/>
    </location>
</feature>
<name>A0ABD3IIP0_EUCGL</name>
<evidence type="ECO:0000256" key="3">
    <source>
        <dbReference type="ARBA" id="ARBA00022989"/>
    </source>
</evidence>
<keyword evidence="4 5" id="KW-0472">Membrane</keyword>
<dbReference type="PANTHER" id="PTHR23294">
    <property type="entry name" value="ET TRANSLATION PRODUCT-RELATED"/>
    <property type="match status" value="1"/>
</dbReference>
<dbReference type="AlphaFoldDB" id="A0ABD3IIP0"/>
<dbReference type="SUPFAM" id="SSF103473">
    <property type="entry name" value="MFS general substrate transporter"/>
    <property type="match status" value="1"/>
</dbReference>
<gene>
    <name evidence="6" type="ORF">ACJRO7_006683</name>
</gene>
<comment type="caution">
    <text evidence="6">The sequence shown here is derived from an EMBL/GenBank/DDBJ whole genome shotgun (WGS) entry which is preliminary data.</text>
</comment>